<dbReference type="PANTHER" id="PTHR46667:SF6">
    <property type="entry name" value="OS01G0185100 PROTEIN"/>
    <property type="match status" value="1"/>
</dbReference>
<evidence type="ECO:0000256" key="1">
    <source>
        <dbReference type="SAM" id="MobiDB-lite"/>
    </source>
</evidence>
<name>A0A2R6PBJ8_ACTCC</name>
<dbReference type="OrthoDB" id="1932912at2759"/>
<evidence type="ECO:0000313" key="3">
    <source>
        <dbReference type="Proteomes" id="UP000241394"/>
    </source>
</evidence>
<comment type="caution">
    <text evidence="2">The sequence shown here is derived from an EMBL/GenBank/DDBJ whole genome shotgun (WGS) entry which is preliminary data.</text>
</comment>
<dbReference type="AlphaFoldDB" id="A0A2R6PBJ8"/>
<proteinExistence type="predicted"/>
<reference evidence="3" key="2">
    <citation type="journal article" date="2018" name="BMC Genomics">
        <title>A manually annotated Actinidia chinensis var. chinensis (kiwifruit) genome highlights the challenges associated with draft genomes and gene prediction in plants.</title>
        <authorList>
            <person name="Pilkington S.M."/>
            <person name="Crowhurst R."/>
            <person name="Hilario E."/>
            <person name="Nardozza S."/>
            <person name="Fraser L."/>
            <person name="Peng Y."/>
            <person name="Gunaseelan K."/>
            <person name="Simpson R."/>
            <person name="Tahir J."/>
            <person name="Deroles S.C."/>
            <person name="Templeton K."/>
            <person name="Luo Z."/>
            <person name="Davy M."/>
            <person name="Cheng C."/>
            <person name="McNeilage M."/>
            <person name="Scaglione D."/>
            <person name="Liu Y."/>
            <person name="Zhang Q."/>
            <person name="Datson P."/>
            <person name="De Silva N."/>
            <person name="Gardiner S.E."/>
            <person name="Bassett H."/>
            <person name="Chagne D."/>
            <person name="McCallum J."/>
            <person name="Dzierzon H."/>
            <person name="Deng C."/>
            <person name="Wang Y.Y."/>
            <person name="Barron L."/>
            <person name="Manako K."/>
            <person name="Bowen J."/>
            <person name="Foster T.M."/>
            <person name="Erridge Z.A."/>
            <person name="Tiffin H."/>
            <person name="Waite C.N."/>
            <person name="Davies K.M."/>
            <person name="Grierson E.P."/>
            <person name="Laing W.A."/>
            <person name="Kirk R."/>
            <person name="Chen X."/>
            <person name="Wood M."/>
            <person name="Montefiori M."/>
            <person name="Brummell D.A."/>
            <person name="Schwinn K.E."/>
            <person name="Catanach A."/>
            <person name="Fullerton C."/>
            <person name="Li D."/>
            <person name="Meiyalaghan S."/>
            <person name="Nieuwenhuizen N."/>
            <person name="Read N."/>
            <person name="Prakash R."/>
            <person name="Hunter D."/>
            <person name="Zhang H."/>
            <person name="McKenzie M."/>
            <person name="Knabel M."/>
            <person name="Harris A."/>
            <person name="Allan A.C."/>
            <person name="Gleave A."/>
            <person name="Chen A."/>
            <person name="Janssen B.J."/>
            <person name="Plunkett B."/>
            <person name="Ampomah-Dwamena C."/>
            <person name="Voogd C."/>
            <person name="Leif D."/>
            <person name="Lafferty D."/>
            <person name="Souleyre E.J.F."/>
            <person name="Varkonyi-Gasic E."/>
            <person name="Gambi F."/>
            <person name="Hanley J."/>
            <person name="Yao J.L."/>
            <person name="Cheung J."/>
            <person name="David K.M."/>
            <person name="Warren B."/>
            <person name="Marsh K."/>
            <person name="Snowden K.C."/>
            <person name="Lin-Wang K."/>
            <person name="Brian L."/>
            <person name="Martinez-Sanchez M."/>
            <person name="Wang M."/>
            <person name="Ileperuma N."/>
            <person name="Macnee N."/>
            <person name="Campin R."/>
            <person name="McAtee P."/>
            <person name="Drummond R.S.M."/>
            <person name="Espley R.V."/>
            <person name="Ireland H.S."/>
            <person name="Wu R."/>
            <person name="Atkinson R.G."/>
            <person name="Karunairetnam S."/>
            <person name="Bulley S."/>
            <person name="Chunkath S."/>
            <person name="Hanley Z."/>
            <person name="Storey R."/>
            <person name="Thrimawithana A.H."/>
            <person name="Thomson S."/>
            <person name="David C."/>
            <person name="Testolin R."/>
            <person name="Huang H."/>
            <person name="Hellens R.P."/>
            <person name="Schaffer R.J."/>
        </authorList>
    </citation>
    <scope>NUCLEOTIDE SEQUENCE [LARGE SCALE GENOMIC DNA]</scope>
    <source>
        <strain evidence="3">cv. Red5</strain>
    </source>
</reference>
<evidence type="ECO:0000313" key="2">
    <source>
        <dbReference type="EMBL" id="PSR88366.1"/>
    </source>
</evidence>
<protein>
    <submittedName>
        <fullName evidence="2">Uncharacterized protein</fullName>
    </submittedName>
</protein>
<reference evidence="2 3" key="1">
    <citation type="submission" date="2017-07" db="EMBL/GenBank/DDBJ databases">
        <title>An improved, manually edited Actinidia chinensis var. chinensis (kiwifruit) genome highlights the challenges associated with draft genomes and gene prediction in plants.</title>
        <authorList>
            <person name="Pilkington S."/>
            <person name="Crowhurst R."/>
            <person name="Hilario E."/>
            <person name="Nardozza S."/>
            <person name="Fraser L."/>
            <person name="Peng Y."/>
            <person name="Gunaseelan K."/>
            <person name="Simpson R."/>
            <person name="Tahir J."/>
            <person name="Deroles S."/>
            <person name="Templeton K."/>
            <person name="Luo Z."/>
            <person name="Davy M."/>
            <person name="Cheng C."/>
            <person name="Mcneilage M."/>
            <person name="Scaglione D."/>
            <person name="Liu Y."/>
            <person name="Zhang Q."/>
            <person name="Datson P."/>
            <person name="De Silva N."/>
            <person name="Gardiner S."/>
            <person name="Bassett H."/>
            <person name="Chagne D."/>
            <person name="Mccallum J."/>
            <person name="Dzierzon H."/>
            <person name="Deng C."/>
            <person name="Wang Y.-Y."/>
            <person name="Barron N."/>
            <person name="Manako K."/>
            <person name="Bowen J."/>
            <person name="Foster T."/>
            <person name="Erridge Z."/>
            <person name="Tiffin H."/>
            <person name="Waite C."/>
            <person name="Davies K."/>
            <person name="Grierson E."/>
            <person name="Laing W."/>
            <person name="Kirk R."/>
            <person name="Chen X."/>
            <person name="Wood M."/>
            <person name="Montefiori M."/>
            <person name="Brummell D."/>
            <person name="Schwinn K."/>
            <person name="Catanach A."/>
            <person name="Fullerton C."/>
            <person name="Li D."/>
            <person name="Meiyalaghan S."/>
            <person name="Nieuwenhuizen N."/>
            <person name="Read N."/>
            <person name="Prakash R."/>
            <person name="Hunter D."/>
            <person name="Zhang H."/>
            <person name="Mckenzie M."/>
            <person name="Knabel M."/>
            <person name="Harris A."/>
            <person name="Allan A."/>
            <person name="Chen A."/>
            <person name="Janssen B."/>
            <person name="Plunkett B."/>
            <person name="Dwamena C."/>
            <person name="Voogd C."/>
            <person name="Leif D."/>
            <person name="Lafferty D."/>
            <person name="Souleyre E."/>
            <person name="Varkonyi-Gasic E."/>
            <person name="Gambi F."/>
            <person name="Hanley J."/>
            <person name="Yao J.-L."/>
            <person name="Cheung J."/>
            <person name="David K."/>
            <person name="Warren B."/>
            <person name="Marsh K."/>
            <person name="Snowden K."/>
            <person name="Lin-Wang K."/>
            <person name="Brian L."/>
            <person name="Martinez-Sanchez M."/>
            <person name="Wang M."/>
            <person name="Ileperuma N."/>
            <person name="Macnee N."/>
            <person name="Campin R."/>
            <person name="Mcatee P."/>
            <person name="Drummond R."/>
            <person name="Espley R."/>
            <person name="Ireland H."/>
            <person name="Wu R."/>
            <person name="Atkinson R."/>
            <person name="Karunairetnam S."/>
            <person name="Bulley S."/>
            <person name="Chunkath S."/>
            <person name="Hanley Z."/>
            <person name="Storey R."/>
            <person name="Thrimawithana A."/>
            <person name="Thomson S."/>
            <person name="David C."/>
            <person name="Testolin R."/>
        </authorList>
    </citation>
    <scope>NUCLEOTIDE SEQUENCE [LARGE SCALE GENOMIC DNA]</scope>
    <source>
        <strain evidence="3">cv. Red5</strain>
        <tissue evidence="2">Young leaf</tissue>
    </source>
</reference>
<sequence length="273" mass="29923">MARSRHGDVIGNLAMQVTFWPLMCLGIAADRCPSTKLRRGDACLSSDRANVLVVSRPSPCAETPSSLLYSDSLTMVSGLARPELVLVYFIPLRDVCSTPSILVPGSIGLCIHVVEDLMYVTKRNMANAVSNLTKHLEHVPEALALHQTFFSLTLDDMGIEDSYARFHRCEELDFVESILTDISVMQKQREFMRVAYFLFAMPSNFDYVRAGSRLSTRGSNCSPSSFGRGGDSSGRALGSGNGRGGGHALDYSVSYYSSGGGYSRGPWKCTYYH</sequence>
<dbReference type="InParanoid" id="A0A2R6PBJ8"/>
<dbReference type="Proteomes" id="UP000241394">
    <property type="component" value="Chromosome LG27"/>
</dbReference>
<accession>A0A2R6PBJ8</accession>
<keyword evidence="3" id="KW-1185">Reference proteome</keyword>
<feature type="compositionally biased region" description="Gly residues" evidence="1">
    <location>
        <begin position="227"/>
        <end position="239"/>
    </location>
</feature>
<organism evidence="2 3">
    <name type="scientific">Actinidia chinensis var. chinensis</name>
    <name type="common">Chinese soft-hair kiwi</name>
    <dbReference type="NCBI Taxonomy" id="1590841"/>
    <lineage>
        <taxon>Eukaryota</taxon>
        <taxon>Viridiplantae</taxon>
        <taxon>Streptophyta</taxon>
        <taxon>Embryophyta</taxon>
        <taxon>Tracheophyta</taxon>
        <taxon>Spermatophyta</taxon>
        <taxon>Magnoliopsida</taxon>
        <taxon>eudicotyledons</taxon>
        <taxon>Gunneridae</taxon>
        <taxon>Pentapetalae</taxon>
        <taxon>asterids</taxon>
        <taxon>Ericales</taxon>
        <taxon>Actinidiaceae</taxon>
        <taxon>Actinidia</taxon>
    </lineage>
</organism>
<gene>
    <name evidence="2" type="ORF">CEY00_Acc31416</name>
</gene>
<dbReference type="EMBL" id="NKQK01000027">
    <property type="protein sequence ID" value="PSR88366.1"/>
    <property type="molecule type" value="Genomic_DNA"/>
</dbReference>
<feature type="region of interest" description="Disordered" evidence="1">
    <location>
        <begin position="215"/>
        <end position="239"/>
    </location>
</feature>
<dbReference type="PANTHER" id="PTHR46667">
    <property type="entry name" value="OS05G0182700 PROTEIN"/>
    <property type="match status" value="1"/>
</dbReference>
<dbReference type="Gramene" id="PSR88366">
    <property type="protein sequence ID" value="PSR88366"/>
    <property type="gene ID" value="CEY00_Acc31416"/>
</dbReference>